<dbReference type="AlphaFoldDB" id="A0A0A9DCZ1"/>
<proteinExistence type="predicted"/>
<reference evidence="2" key="2">
    <citation type="journal article" date="2015" name="Data Brief">
        <title>Shoot transcriptome of the giant reed, Arundo donax.</title>
        <authorList>
            <person name="Barrero R.A."/>
            <person name="Guerrero F.D."/>
            <person name="Moolhuijzen P."/>
            <person name="Goolsby J.A."/>
            <person name="Tidwell J."/>
            <person name="Bellgard S.E."/>
            <person name="Bellgard M.I."/>
        </authorList>
    </citation>
    <scope>NUCLEOTIDE SEQUENCE</scope>
    <source>
        <tissue evidence="2">Shoot tissue taken approximately 20 cm above the soil surface</tissue>
    </source>
</reference>
<reference evidence="2" key="1">
    <citation type="submission" date="2014-09" db="EMBL/GenBank/DDBJ databases">
        <authorList>
            <person name="Magalhaes I.L.F."/>
            <person name="Oliveira U."/>
            <person name="Santos F.R."/>
            <person name="Vidigal T.H.D.A."/>
            <person name="Brescovit A.D."/>
            <person name="Santos A.J."/>
        </authorList>
    </citation>
    <scope>NUCLEOTIDE SEQUENCE</scope>
    <source>
        <tissue evidence="2">Shoot tissue taken approximately 20 cm above the soil surface</tissue>
    </source>
</reference>
<dbReference type="EMBL" id="GBRH01213342">
    <property type="protein sequence ID" value="JAD84553.1"/>
    <property type="molecule type" value="Transcribed_RNA"/>
</dbReference>
<feature type="compositionally biased region" description="Pro residues" evidence="1">
    <location>
        <begin position="1"/>
        <end position="17"/>
    </location>
</feature>
<feature type="region of interest" description="Disordered" evidence="1">
    <location>
        <begin position="1"/>
        <end position="23"/>
    </location>
</feature>
<protein>
    <submittedName>
        <fullName evidence="2">Uncharacterized protein</fullName>
    </submittedName>
</protein>
<evidence type="ECO:0000256" key="1">
    <source>
        <dbReference type="SAM" id="MobiDB-lite"/>
    </source>
</evidence>
<name>A0A0A9DCZ1_ARUDO</name>
<organism evidence="2">
    <name type="scientific">Arundo donax</name>
    <name type="common">Giant reed</name>
    <name type="synonym">Donax arundinaceus</name>
    <dbReference type="NCBI Taxonomy" id="35708"/>
    <lineage>
        <taxon>Eukaryota</taxon>
        <taxon>Viridiplantae</taxon>
        <taxon>Streptophyta</taxon>
        <taxon>Embryophyta</taxon>
        <taxon>Tracheophyta</taxon>
        <taxon>Spermatophyta</taxon>
        <taxon>Magnoliopsida</taxon>
        <taxon>Liliopsida</taxon>
        <taxon>Poales</taxon>
        <taxon>Poaceae</taxon>
        <taxon>PACMAD clade</taxon>
        <taxon>Arundinoideae</taxon>
        <taxon>Arundineae</taxon>
        <taxon>Arundo</taxon>
    </lineage>
</organism>
<accession>A0A0A9DCZ1</accession>
<evidence type="ECO:0000313" key="2">
    <source>
        <dbReference type="EMBL" id="JAD84553.1"/>
    </source>
</evidence>
<sequence>MPSSSPYPEPPASPIPLGPREGCAEPRHRSNDMLCHIAFVCRLPHGKGDRLGMVPATAQDIFNTFTIGDIFSKLQAHCQHHLGTPPPAHDLPSGKRQCIPGHRDLRIYLLISFHAASSSLPRWARLAHTRLQVFHHSLSSSSGKISTLLPQIFHCSSLDPCSS</sequence>